<evidence type="ECO:0000313" key="2">
    <source>
        <dbReference type="EMBL" id="MFC4497898.1"/>
    </source>
</evidence>
<dbReference type="InterPro" id="IPR027417">
    <property type="entry name" value="P-loop_NTPase"/>
</dbReference>
<sequence length="469" mass="50009">MTGNRFTEIMVEVEPGESITYNRAKLISAFRAYGITDPRCVVVEIDPSGVAMVTVYERPPLDDMPAARGEDLVMDAKGFVTVGRYHNGRPMRVRLYKPGSGATRVAFFGASGSGKSRALQLVMAAEKRSGIATWLSDLKGGQSVPEARGNVDWFNTTQEGAIHQLRSAAGVMEYRKGVLGHQSHFIHSARHPLLSVRIEEANLLLKQGAPYRDEASYLITTLGNAGRSLGVGVSISGQAGRVADLGGGAALRDSLTEGAVFMLRWPASGAGMVSLIVGALLDAAEQLTPISGEKPKLRSQLTPAIGGEVDPDTAGMTYLISAESEEKVTTLGRFLRVGSTEVLEGLDPEILDLYGPGDPVTVEQGAAEGAGQAYAERWDGVPLKKGEETPGSEGHADDDAPRVISKTPVRKRVQEALSVEPMDADALLAAVNDDGGREVTSTSLRTTIRQLVTNRHVMQDEDGAYVLID</sequence>
<dbReference type="EMBL" id="JBHSFH010000029">
    <property type="protein sequence ID" value="MFC4497898.1"/>
    <property type="molecule type" value="Genomic_DNA"/>
</dbReference>
<keyword evidence="3" id="KW-1185">Reference proteome</keyword>
<dbReference type="SUPFAM" id="SSF52540">
    <property type="entry name" value="P-loop containing nucleoside triphosphate hydrolases"/>
    <property type="match status" value="1"/>
</dbReference>
<evidence type="ECO:0008006" key="4">
    <source>
        <dbReference type="Google" id="ProtNLM"/>
    </source>
</evidence>
<accession>A0ABV9AH49</accession>
<name>A0ABV9AH49_9ACTN</name>
<dbReference type="RefSeq" id="WP_386452937.1">
    <property type="nucleotide sequence ID" value="NZ_JBHSFH010000029.1"/>
</dbReference>
<evidence type="ECO:0000256" key="1">
    <source>
        <dbReference type="SAM" id="MobiDB-lite"/>
    </source>
</evidence>
<gene>
    <name evidence="2" type="ORF">ACFPA8_27600</name>
</gene>
<protein>
    <recommendedName>
        <fullName evidence="4">Transfer protein</fullName>
    </recommendedName>
</protein>
<dbReference type="Proteomes" id="UP001595997">
    <property type="component" value="Unassembled WGS sequence"/>
</dbReference>
<comment type="caution">
    <text evidence="2">The sequence shown here is derived from an EMBL/GenBank/DDBJ whole genome shotgun (WGS) entry which is preliminary data.</text>
</comment>
<evidence type="ECO:0000313" key="3">
    <source>
        <dbReference type="Proteomes" id="UP001595997"/>
    </source>
</evidence>
<organism evidence="2 3">
    <name type="scientific">Streptomyces ovatisporus</name>
    <dbReference type="NCBI Taxonomy" id="1128682"/>
    <lineage>
        <taxon>Bacteria</taxon>
        <taxon>Bacillati</taxon>
        <taxon>Actinomycetota</taxon>
        <taxon>Actinomycetes</taxon>
        <taxon>Kitasatosporales</taxon>
        <taxon>Streptomycetaceae</taxon>
        <taxon>Streptomyces</taxon>
    </lineage>
</organism>
<proteinExistence type="predicted"/>
<reference evidence="3" key="1">
    <citation type="journal article" date="2019" name="Int. J. Syst. Evol. Microbiol.">
        <title>The Global Catalogue of Microorganisms (GCM) 10K type strain sequencing project: providing services to taxonomists for standard genome sequencing and annotation.</title>
        <authorList>
            <consortium name="The Broad Institute Genomics Platform"/>
            <consortium name="The Broad Institute Genome Sequencing Center for Infectious Disease"/>
            <person name="Wu L."/>
            <person name="Ma J."/>
        </authorList>
    </citation>
    <scope>NUCLEOTIDE SEQUENCE [LARGE SCALE GENOMIC DNA]</scope>
    <source>
        <strain evidence="3">CGMCC 4.7357</strain>
    </source>
</reference>
<dbReference type="Gene3D" id="3.40.50.300">
    <property type="entry name" value="P-loop containing nucleotide triphosphate hydrolases"/>
    <property type="match status" value="1"/>
</dbReference>
<feature type="region of interest" description="Disordered" evidence="1">
    <location>
        <begin position="382"/>
        <end position="401"/>
    </location>
</feature>